<dbReference type="Gene3D" id="3.40.50.300">
    <property type="entry name" value="P-loop containing nucleotide triphosphate hydrolases"/>
    <property type="match status" value="1"/>
</dbReference>
<dbReference type="CDD" id="cd03220">
    <property type="entry name" value="ABC_KpsT_Wzt"/>
    <property type="match status" value="1"/>
</dbReference>
<dbReference type="SUPFAM" id="SSF52540">
    <property type="entry name" value="P-loop containing nucleoside triphosphate hydrolases"/>
    <property type="match status" value="1"/>
</dbReference>
<dbReference type="InterPro" id="IPR003439">
    <property type="entry name" value="ABC_transporter-like_ATP-bd"/>
</dbReference>
<reference evidence="6 7" key="1">
    <citation type="journal article" date="2016" name="Nat. Commun.">
        <title>Thousands of microbial genomes shed light on interconnected biogeochemical processes in an aquifer system.</title>
        <authorList>
            <person name="Anantharaman K."/>
            <person name="Brown C.T."/>
            <person name="Hug L.A."/>
            <person name="Sharon I."/>
            <person name="Castelle C.J."/>
            <person name="Probst A.J."/>
            <person name="Thomas B.C."/>
            <person name="Singh A."/>
            <person name="Wilkins M.J."/>
            <person name="Karaoz U."/>
            <person name="Brodie E.L."/>
            <person name="Williams K.H."/>
            <person name="Hubbard S.S."/>
            <person name="Banfield J.F."/>
        </authorList>
    </citation>
    <scope>NUCLEOTIDE SEQUENCE [LARGE SCALE GENOMIC DNA]</scope>
</reference>
<keyword evidence="4" id="KW-0067">ATP-binding</keyword>
<dbReference type="Proteomes" id="UP000176751">
    <property type="component" value="Unassembled WGS sequence"/>
</dbReference>
<dbReference type="SMART" id="SM00382">
    <property type="entry name" value="AAA"/>
    <property type="match status" value="1"/>
</dbReference>
<accession>A0A1F5HAN0</accession>
<dbReference type="GO" id="GO:0140359">
    <property type="term" value="F:ABC-type transporter activity"/>
    <property type="evidence" value="ECO:0007669"/>
    <property type="project" value="InterPro"/>
</dbReference>
<dbReference type="InterPro" id="IPR050683">
    <property type="entry name" value="Bact_Polysacc_Export_ATP-bd"/>
</dbReference>
<comment type="similarity">
    <text evidence="1">Belongs to the ABC transporter superfamily.</text>
</comment>
<sequence>MDSSLIEFNNVYKSYSISRLKYKRFAEDIGQIFQRVLTRKKRTIQKEKFVALKNVNFKVKQGESLGIIGKNGAGKTTILKLISRVTYPDSGEIKADGKIGAFIELGAGLHPELSGRENIYLYGSILGMRKKEIDEKFDDIVKFSELRKFLDTPIKRYSSGMYARLGFSVVAFMDPDILVIDEVLAVGDKSFQERCLSKMNKFVKGNKTIIFVSHNLEAVKSICDRGILLDHGKIIKDGRVSEVINTYLANYS</sequence>
<dbReference type="GO" id="GO:0016887">
    <property type="term" value="F:ATP hydrolysis activity"/>
    <property type="evidence" value="ECO:0007669"/>
    <property type="project" value="InterPro"/>
</dbReference>
<dbReference type="GO" id="GO:0005524">
    <property type="term" value="F:ATP binding"/>
    <property type="evidence" value="ECO:0007669"/>
    <property type="project" value="UniProtKB-KW"/>
</dbReference>
<protein>
    <recommendedName>
        <fullName evidence="5">ABC transporter domain-containing protein</fullName>
    </recommendedName>
</protein>
<evidence type="ECO:0000259" key="5">
    <source>
        <dbReference type="PROSITE" id="PS50893"/>
    </source>
</evidence>
<proteinExistence type="inferred from homology"/>
<evidence type="ECO:0000256" key="1">
    <source>
        <dbReference type="ARBA" id="ARBA00005417"/>
    </source>
</evidence>
<organism evidence="6 7">
    <name type="scientific">Candidatus Curtissbacteria bacterium RIFOXYA1_FULL_41_14</name>
    <dbReference type="NCBI Taxonomy" id="1797737"/>
    <lineage>
        <taxon>Bacteria</taxon>
        <taxon>Candidatus Curtissiibacteriota</taxon>
    </lineage>
</organism>
<comment type="caution">
    <text evidence="6">The sequence shown here is derived from an EMBL/GenBank/DDBJ whole genome shotgun (WGS) entry which is preliminary data.</text>
</comment>
<keyword evidence="3" id="KW-0547">Nucleotide-binding</keyword>
<keyword evidence="2" id="KW-0813">Transport</keyword>
<gene>
    <name evidence="6" type="ORF">A2196_00695</name>
</gene>
<dbReference type="Pfam" id="PF00005">
    <property type="entry name" value="ABC_tran"/>
    <property type="match status" value="1"/>
</dbReference>
<evidence type="ECO:0000256" key="3">
    <source>
        <dbReference type="ARBA" id="ARBA00022741"/>
    </source>
</evidence>
<dbReference type="STRING" id="1797737.A2196_00695"/>
<dbReference type="PANTHER" id="PTHR46743:SF2">
    <property type="entry name" value="TEICHOIC ACIDS EXPORT ATP-BINDING PROTEIN TAGH"/>
    <property type="match status" value="1"/>
</dbReference>
<dbReference type="InterPro" id="IPR015860">
    <property type="entry name" value="ABC_transpr_TagH-like"/>
</dbReference>
<feature type="domain" description="ABC transporter" evidence="5">
    <location>
        <begin position="6"/>
        <end position="252"/>
    </location>
</feature>
<dbReference type="InterPro" id="IPR027417">
    <property type="entry name" value="P-loop_NTPase"/>
</dbReference>
<dbReference type="PANTHER" id="PTHR46743">
    <property type="entry name" value="TEICHOIC ACIDS EXPORT ATP-BINDING PROTEIN TAGH"/>
    <property type="match status" value="1"/>
</dbReference>
<dbReference type="PROSITE" id="PS50893">
    <property type="entry name" value="ABC_TRANSPORTER_2"/>
    <property type="match status" value="1"/>
</dbReference>
<dbReference type="GO" id="GO:0016020">
    <property type="term" value="C:membrane"/>
    <property type="evidence" value="ECO:0007669"/>
    <property type="project" value="InterPro"/>
</dbReference>
<evidence type="ECO:0000313" key="7">
    <source>
        <dbReference type="Proteomes" id="UP000176751"/>
    </source>
</evidence>
<dbReference type="AlphaFoldDB" id="A0A1F5HAN0"/>
<evidence type="ECO:0000256" key="2">
    <source>
        <dbReference type="ARBA" id="ARBA00022448"/>
    </source>
</evidence>
<dbReference type="EMBL" id="MFCA01000029">
    <property type="protein sequence ID" value="OGE01213.1"/>
    <property type="molecule type" value="Genomic_DNA"/>
</dbReference>
<dbReference type="InterPro" id="IPR003593">
    <property type="entry name" value="AAA+_ATPase"/>
</dbReference>
<name>A0A1F5HAN0_9BACT</name>
<evidence type="ECO:0000313" key="6">
    <source>
        <dbReference type="EMBL" id="OGE01213.1"/>
    </source>
</evidence>
<evidence type="ECO:0000256" key="4">
    <source>
        <dbReference type="ARBA" id="ARBA00022840"/>
    </source>
</evidence>